<protein>
    <submittedName>
        <fullName evidence="1">Uncharacterized protein</fullName>
    </submittedName>
</protein>
<reference evidence="1 2" key="1">
    <citation type="journal article" date="2023" name="Plant Biotechnol. J.">
        <title>Chromosome-level wild Hevea brasiliensis genome provides new tools for genomic-assisted breeding and valuable loci to elevate rubber yield.</title>
        <authorList>
            <person name="Cheng H."/>
            <person name="Song X."/>
            <person name="Hu Y."/>
            <person name="Wu T."/>
            <person name="Yang Q."/>
            <person name="An Z."/>
            <person name="Feng S."/>
            <person name="Deng Z."/>
            <person name="Wu W."/>
            <person name="Zeng X."/>
            <person name="Tu M."/>
            <person name="Wang X."/>
            <person name="Huang H."/>
        </authorList>
    </citation>
    <scope>NUCLEOTIDE SEQUENCE [LARGE SCALE GENOMIC DNA]</scope>
    <source>
        <strain evidence="1">MT/VB/25A 57/8</strain>
    </source>
</reference>
<name>A0ABQ9M6I5_HEVBR</name>
<evidence type="ECO:0000313" key="2">
    <source>
        <dbReference type="Proteomes" id="UP001174677"/>
    </source>
</evidence>
<proteinExistence type="predicted"/>
<gene>
    <name evidence="1" type="ORF">P3X46_014052</name>
</gene>
<keyword evidence="2" id="KW-1185">Reference proteome</keyword>
<sequence>MLTRLFQVYTPPDWNKKNCLPPLCMNLLQLLH</sequence>
<comment type="caution">
    <text evidence="1">The sequence shown here is derived from an EMBL/GenBank/DDBJ whole genome shotgun (WGS) entry which is preliminary data.</text>
</comment>
<dbReference type="EMBL" id="JARPOI010000008">
    <property type="protein sequence ID" value="KAJ9175503.1"/>
    <property type="molecule type" value="Genomic_DNA"/>
</dbReference>
<evidence type="ECO:0000313" key="1">
    <source>
        <dbReference type="EMBL" id="KAJ9175503.1"/>
    </source>
</evidence>
<dbReference type="Proteomes" id="UP001174677">
    <property type="component" value="Chromosome 8"/>
</dbReference>
<accession>A0ABQ9M6I5</accession>
<organism evidence="1 2">
    <name type="scientific">Hevea brasiliensis</name>
    <name type="common">Para rubber tree</name>
    <name type="synonym">Siphonia brasiliensis</name>
    <dbReference type="NCBI Taxonomy" id="3981"/>
    <lineage>
        <taxon>Eukaryota</taxon>
        <taxon>Viridiplantae</taxon>
        <taxon>Streptophyta</taxon>
        <taxon>Embryophyta</taxon>
        <taxon>Tracheophyta</taxon>
        <taxon>Spermatophyta</taxon>
        <taxon>Magnoliopsida</taxon>
        <taxon>eudicotyledons</taxon>
        <taxon>Gunneridae</taxon>
        <taxon>Pentapetalae</taxon>
        <taxon>rosids</taxon>
        <taxon>fabids</taxon>
        <taxon>Malpighiales</taxon>
        <taxon>Euphorbiaceae</taxon>
        <taxon>Crotonoideae</taxon>
        <taxon>Micrandreae</taxon>
        <taxon>Hevea</taxon>
    </lineage>
</organism>